<feature type="domain" description="C2H2-type" evidence="4">
    <location>
        <begin position="134"/>
        <end position="152"/>
    </location>
</feature>
<gene>
    <name evidence="5" type="ORF">BPAG_LOCUS3970</name>
</gene>
<keyword evidence="6" id="KW-1185">Reference proteome</keyword>
<dbReference type="Gene3D" id="3.30.160.60">
    <property type="entry name" value="Classic Zinc Finger"/>
    <property type="match status" value="1"/>
</dbReference>
<evidence type="ECO:0000313" key="6">
    <source>
        <dbReference type="Proteomes" id="UP000278627"/>
    </source>
</evidence>
<dbReference type="InterPro" id="IPR013087">
    <property type="entry name" value="Znf_C2H2_type"/>
</dbReference>
<reference evidence="5 6" key="2">
    <citation type="submission" date="2018-11" db="EMBL/GenBank/DDBJ databases">
        <authorList>
            <consortium name="Pathogen Informatics"/>
        </authorList>
    </citation>
    <scope>NUCLEOTIDE SEQUENCE [LARGE SCALE GENOMIC DNA]</scope>
</reference>
<dbReference type="SMART" id="SM00355">
    <property type="entry name" value="ZnF_C2H2"/>
    <property type="match status" value="3"/>
</dbReference>
<evidence type="ECO:0000256" key="1">
    <source>
        <dbReference type="PROSITE-ProRule" id="PRU00042"/>
    </source>
</evidence>
<dbReference type="AlphaFoldDB" id="A0A0N4T719"/>
<evidence type="ECO:0000313" key="7">
    <source>
        <dbReference type="WBParaSite" id="BPAG_0000400601-mRNA-1"/>
    </source>
</evidence>
<evidence type="ECO:0000259" key="4">
    <source>
        <dbReference type="PROSITE" id="PS50157"/>
    </source>
</evidence>
<reference evidence="7" key="1">
    <citation type="submission" date="2017-02" db="UniProtKB">
        <authorList>
            <consortium name="WormBaseParasite"/>
        </authorList>
    </citation>
    <scope>IDENTIFICATION</scope>
</reference>
<dbReference type="GO" id="GO:0008270">
    <property type="term" value="F:zinc ion binding"/>
    <property type="evidence" value="ECO:0007669"/>
    <property type="project" value="UniProtKB-KW"/>
</dbReference>
<sequence>MAQIVWFSLLLCIFCVSAQSDDSSGQNSRDQQNESGNQELEEDDIPDDFEWLLFGYKKPMQSSTVKAPSIKDQKKYECGFPGCDASTWDRKKYLRHISKHNQPGLYRCNWPRCKSEYRCLSALRQHYQKHQSKFACKKCGASFFYRSLLKRHTDHCSKGCNTTSNINLKSLSATTSMQFKNLLKRHMDNHKTRRRMENLQFGHALVNTQEEDVSSQSYNILDDFNLALFDSGSTEEHLQLKHSSSNTEKENAPNQSYNILDDFNLALFDSGSTEEHLQLKHSSSNTEKENAPSQSYYILDDFNLALLDSGSTEEHLQLKHSSSNTEKENAPNQSYYILDDFNLALFDSGKCSTEEHLQLKHSSSNTEKENAPSQSYYILDDFNLALFDSDSTEEDLQSRYSSSSVEKENVSSQNYNILDDFNLALFDSGTGTYGNTNEVSL</sequence>
<name>A0A0N4T719_BRUPA</name>
<feature type="region of interest" description="Disordered" evidence="2">
    <location>
        <begin position="20"/>
        <end position="41"/>
    </location>
</feature>
<keyword evidence="3" id="KW-0732">Signal</keyword>
<feature type="chain" id="PRO_5043121821" evidence="3">
    <location>
        <begin position="19"/>
        <end position="441"/>
    </location>
</feature>
<evidence type="ECO:0000256" key="3">
    <source>
        <dbReference type="SAM" id="SignalP"/>
    </source>
</evidence>
<dbReference type="PROSITE" id="PS50157">
    <property type="entry name" value="ZINC_FINGER_C2H2_2"/>
    <property type="match status" value="1"/>
</dbReference>
<dbReference type="EMBL" id="UZAD01001553">
    <property type="protein sequence ID" value="VDN85156.1"/>
    <property type="molecule type" value="Genomic_DNA"/>
</dbReference>
<dbReference type="Proteomes" id="UP000278627">
    <property type="component" value="Unassembled WGS sequence"/>
</dbReference>
<protein>
    <submittedName>
        <fullName evidence="7">C2H2-type domain-containing protein</fullName>
    </submittedName>
</protein>
<organism evidence="7">
    <name type="scientific">Brugia pahangi</name>
    <name type="common">Filarial nematode worm</name>
    <dbReference type="NCBI Taxonomy" id="6280"/>
    <lineage>
        <taxon>Eukaryota</taxon>
        <taxon>Metazoa</taxon>
        <taxon>Ecdysozoa</taxon>
        <taxon>Nematoda</taxon>
        <taxon>Chromadorea</taxon>
        <taxon>Rhabditida</taxon>
        <taxon>Spirurina</taxon>
        <taxon>Spiruromorpha</taxon>
        <taxon>Filarioidea</taxon>
        <taxon>Onchocercidae</taxon>
        <taxon>Brugia</taxon>
    </lineage>
</organism>
<feature type="signal peptide" evidence="3">
    <location>
        <begin position="1"/>
        <end position="18"/>
    </location>
</feature>
<dbReference type="WBParaSite" id="BPAG_0000400601-mRNA-1">
    <property type="protein sequence ID" value="BPAG_0000400601-mRNA-1"/>
    <property type="gene ID" value="BPAG_0000400601"/>
</dbReference>
<evidence type="ECO:0000256" key="2">
    <source>
        <dbReference type="SAM" id="MobiDB-lite"/>
    </source>
</evidence>
<keyword evidence="1" id="KW-0863">Zinc-finger</keyword>
<keyword evidence="1" id="KW-0479">Metal-binding</keyword>
<proteinExistence type="predicted"/>
<evidence type="ECO:0000313" key="5">
    <source>
        <dbReference type="EMBL" id="VDN85156.1"/>
    </source>
</evidence>
<keyword evidence="1" id="KW-0862">Zinc</keyword>
<feature type="compositionally biased region" description="Polar residues" evidence="2">
    <location>
        <begin position="20"/>
        <end position="38"/>
    </location>
</feature>
<accession>A0A0N4T719</accession>